<accession>A0A5B9QHD2</accession>
<evidence type="ECO:0000313" key="2">
    <source>
        <dbReference type="Proteomes" id="UP000323917"/>
    </source>
</evidence>
<evidence type="ECO:0000313" key="1">
    <source>
        <dbReference type="EMBL" id="QEG36990.1"/>
    </source>
</evidence>
<name>A0A5B9QHD2_9BACT</name>
<dbReference type="Proteomes" id="UP000323917">
    <property type="component" value="Chromosome"/>
</dbReference>
<dbReference type="KEGG" id="bgok:Pr1d_43300"/>
<dbReference type="AlphaFoldDB" id="A0A5B9QHD2"/>
<dbReference type="EMBL" id="CP042913">
    <property type="protein sequence ID" value="QEG36990.1"/>
    <property type="molecule type" value="Genomic_DNA"/>
</dbReference>
<organism evidence="1 2">
    <name type="scientific">Bythopirellula goksoeyrii</name>
    <dbReference type="NCBI Taxonomy" id="1400387"/>
    <lineage>
        <taxon>Bacteria</taxon>
        <taxon>Pseudomonadati</taxon>
        <taxon>Planctomycetota</taxon>
        <taxon>Planctomycetia</taxon>
        <taxon>Pirellulales</taxon>
        <taxon>Lacipirellulaceae</taxon>
        <taxon>Bythopirellula</taxon>
    </lineage>
</organism>
<protein>
    <submittedName>
        <fullName evidence="1">Uncharacterized protein</fullName>
    </submittedName>
</protein>
<sequence length="149" mass="15751">MHLTATTIRTVVILLTGFGMVLPSNAVSPCRCAQRNGGCARQSEPTRACCSTRKSCCADKADSGIEFACSGAKACTYCPCCSKPTSPIAPSPQPNNISIDHDLTVTFAGAIPALNAPVDEPLCYFANERGSPPGYSALRLHELKCVWLN</sequence>
<reference evidence="1 2" key="1">
    <citation type="submission" date="2019-08" db="EMBL/GenBank/DDBJ databases">
        <title>Deep-cultivation of Planctomycetes and their phenomic and genomic characterization uncovers novel biology.</title>
        <authorList>
            <person name="Wiegand S."/>
            <person name="Jogler M."/>
            <person name="Boedeker C."/>
            <person name="Pinto D."/>
            <person name="Vollmers J."/>
            <person name="Rivas-Marin E."/>
            <person name="Kohn T."/>
            <person name="Peeters S.H."/>
            <person name="Heuer A."/>
            <person name="Rast P."/>
            <person name="Oberbeckmann S."/>
            <person name="Bunk B."/>
            <person name="Jeske O."/>
            <person name="Meyerdierks A."/>
            <person name="Storesund J.E."/>
            <person name="Kallscheuer N."/>
            <person name="Luecker S."/>
            <person name="Lage O.M."/>
            <person name="Pohl T."/>
            <person name="Merkel B.J."/>
            <person name="Hornburger P."/>
            <person name="Mueller R.-W."/>
            <person name="Bruemmer F."/>
            <person name="Labrenz M."/>
            <person name="Spormann A.M."/>
            <person name="Op den Camp H."/>
            <person name="Overmann J."/>
            <person name="Amann R."/>
            <person name="Jetten M.S.M."/>
            <person name="Mascher T."/>
            <person name="Medema M.H."/>
            <person name="Devos D.P."/>
            <person name="Kaster A.-K."/>
            <person name="Ovreas L."/>
            <person name="Rohde M."/>
            <person name="Galperin M.Y."/>
            <person name="Jogler C."/>
        </authorList>
    </citation>
    <scope>NUCLEOTIDE SEQUENCE [LARGE SCALE GENOMIC DNA]</scope>
    <source>
        <strain evidence="1 2">Pr1d</strain>
    </source>
</reference>
<proteinExistence type="predicted"/>
<gene>
    <name evidence="1" type="ORF">Pr1d_43300</name>
</gene>
<keyword evidence="2" id="KW-1185">Reference proteome</keyword>